<comment type="subcellular location">
    <subcellularLocation>
        <location evidence="2">Membrane</location>
        <topology evidence="2">Multi-pass membrane protein</topology>
    </subcellularLocation>
</comment>
<keyword evidence="15" id="KW-0732">Signal</keyword>
<dbReference type="Proteomes" id="UP000594638">
    <property type="component" value="Unassembled WGS sequence"/>
</dbReference>
<dbReference type="GO" id="GO:0016020">
    <property type="term" value="C:membrane"/>
    <property type="evidence" value="ECO:0007669"/>
    <property type="project" value="UniProtKB-SubCell"/>
</dbReference>
<keyword evidence="18" id="KW-1185">Reference proteome</keyword>
<evidence type="ECO:0000256" key="5">
    <source>
        <dbReference type="ARBA" id="ARBA00022679"/>
    </source>
</evidence>
<evidence type="ECO:0000256" key="7">
    <source>
        <dbReference type="ARBA" id="ARBA00022723"/>
    </source>
</evidence>
<evidence type="ECO:0000256" key="8">
    <source>
        <dbReference type="ARBA" id="ARBA00022771"/>
    </source>
</evidence>
<keyword evidence="4" id="KW-0813">Transport</keyword>
<sequence>MAFVMSAIALAFIVNDYLGVALASYVGETGDNFSGLPHGLLIQAVCTLLPIFWSLCISDVKSKGKKKGNLDNQPIRPFYFTLTFPYMPGYTAVMQENYWVESQGSNYQFPSTYGNVPRRLSREHVQENYRHLNRTWQGSYDEVEVWDESDFIEHRRSNLSTNISHDDRVRNNFSQETILRHLKTRKFATSKEVKPTNEGPEICVVCQCEYGDNESIGRLRCGHEYHVDCITRWLCQKNVCPICKATAIPRREEVARV</sequence>
<feature type="domain" description="RING-type" evidence="16">
    <location>
        <begin position="203"/>
        <end position="244"/>
    </location>
</feature>
<evidence type="ECO:0000256" key="3">
    <source>
        <dbReference type="ARBA" id="ARBA00012483"/>
    </source>
</evidence>
<dbReference type="EMBL" id="CACTIH010003659">
    <property type="protein sequence ID" value="CAA2980984.1"/>
    <property type="molecule type" value="Genomic_DNA"/>
</dbReference>
<dbReference type="OrthoDB" id="8062037at2759"/>
<comment type="catalytic activity">
    <reaction evidence="1">
        <text>S-ubiquitinyl-[E2 ubiquitin-conjugating enzyme]-L-cysteine + [acceptor protein]-L-lysine = [E2 ubiquitin-conjugating enzyme]-L-cysteine + N(6)-ubiquitinyl-[acceptor protein]-L-lysine.</text>
        <dbReference type="EC" id="2.3.2.27"/>
    </reaction>
</comment>
<dbReference type="GO" id="GO:0008270">
    <property type="term" value="F:zinc ion binding"/>
    <property type="evidence" value="ECO:0007669"/>
    <property type="project" value="UniProtKB-KW"/>
</dbReference>
<dbReference type="SUPFAM" id="SSF57850">
    <property type="entry name" value="RING/U-box"/>
    <property type="match status" value="1"/>
</dbReference>
<accession>A0A8S0RP17</accession>
<evidence type="ECO:0000256" key="10">
    <source>
        <dbReference type="ARBA" id="ARBA00022833"/>
    </source>
</evidence>
<evidence type="ECO:0000313" key="17">
    <source>
        <dbReference type="EMBL" id="CAA2980984.1"/>
    </source>
</evidence>
<dbReference type="InterPro" id="IPR013083">
    <property type="entry name" value="Znf_RING/FYVE/PHD"/>
</dbReference>
<evidence type="ECO:0000256" key="14">
    <source>
        <dbReference type="SAM" id="Phobius"/>
    </source>
</evidence>
<dbReference type="PANTHER" id="PTHR22937:SF65">
    <property type="entry name" value="E3 UBIQUITIN-PROTEIN LIGASE ARK2C"/>
    <property type="match status" value="1"/>
</dbReference>
<name>A0A8S0RP17_OLEEU</name>
<dbReference type="PANTHER" id="PTHR22937">
    <property type="entry name" value="E3 UBIQUITIN-PROTEIN LIGASE RNF165"/>
    <property type="match status" value="1"/>
</dbReference>
<evidence type="ECO:0000256" key="15">
    <source>
        <dbReference type="SAM" id="SignalP"/>
    </source>
</evidence>
<dbReference type="InterPro" id="IPR039309">
    <property type="entry name" value="BT1"/>
</dbReference>
<dbReference type="PROSITE" id="PS50089">
    <property type="entry name" value="ZF_RING_2"/>
    <property type="match status" value="1"/>
</dbReference>
<dbReference type="Pfam" id="PF03092">
    <property type="entry name" value="BT1"/>
    <property type="match status" value="1"/>
</dbReference>
<feature type="signal peptide" evidence="15">
    <location>
        <begin position="1"/>
        <end position="23"/>
    </location>
</feature>
<reference evidence="17 18" key="1">
    <citation type="submission" date="2019-12" db="EMBL/GenBank/DDBJ databases">
        <authorList>
            <person name="Alioto T."/>
            <person name="Alioto T."/>
            <person name="Gomez Garrido J."/>
        </authorList>
    </citation>
    <scope>NUCLEOTIDE SEQUENCE [LARGE SCALE GENOMIC DNA]</scope>
</reference>
<protein>
    <recommendedName>
        <fullName evidence="3">RING-type E3 ubiquitin transferase</fullName>
        <ecNumber evidence="3">2.3.2.27</ecNumber>
    </recommendedName>
</protein>
<feature type="chain" id="PRO_5035908694" description="RING-type E3 ubiquitin transferase" evidence="15">
    <location>
        <begin position="24"/>
        <end position="257"/>
    </location>
</feature>
<gene>
    <name evidence="17" type="ORF">OLEA9_A074806</name>
</gene>
<dbReference type="AlphaFoldDB" id="A0A8S0RP17"/>
<evidence type="ECO:0000256" key="13">
    <source>
        <dbReference type="PROSITE-ProRule" id="PRU00175"/>
    </source>
</evidence>
<dbReference type="Gene3D" id="3.30.40.10">
    <property type="entry name" value="Zinc/RING finger domain, C3HC4 (zinc finger)"/>
    <property type="match status" value="1"/>
</dbReference>
<evidence type="ECO:0000313" key="18">
    <source>
        <dbReference type="Proteomes" id="UP000594638"/>
    </source>
</evidence>
<keyword evidence="9" id="KW-0833">Ubl conjugation pathway</keyword>
<evidence type="ECO:0000256" key="11">
    <source>
        <dbReference type="ARBA" id="ARBA00022989"/>
    </source>
</evidence>
<feature type="transmembrane region" description="Helical" evidence="14">
    <location>
        <begin position="39"/>
        <end position="57"/>
    </location>
</feature>
<comment type="caution">
    <text evidence="17">The sequence shown here is derived from an EMBL/GenBank/DDBJ whole genome shotgun (WGS) entry which is preliminary data.</text>
</comment>
<evidence type="ECO:0000256" key="12">
    <source>
        <dbReference type="ARBA" id="ARBA00023136"/>
    </source>
</evidence>
<keyword evidence="6 14" id="KW-0812">Transmembrane</keyword>
<dbReference type="InterPro" id="IPR001841">
    <property type="entry name" value="Znf_RING"/>
</dbReference>
<evidence type="ECO:0000256" key="1">
    <source>
        <dbReference type="ARBA" id="ARBA00000900"/>
    </source>
</evidence>
<keyword evidence="11 14" id="KW-1133">Transmembrane helix</keyword>
<keyword evidence="12 14" id="KW-0472">Membrane</keyword>
<dbReference type="Pfam" id="PF13639">
    <property type="entry name" value="zf-RING_2"/>
    <property type="match status" value="1"/>
</dbReference>
<evidence type="ECO:0000259" key="16">
    <source>
        <dbReference type="PROSITE" id="PS50089"/>
    </source>
</evidence>
<keyword evidence="7" id="KW-0479">Metal-binding</keyword>
<dbReference type="Gramene" id="OE9A074806T1">
    <property type="protein sequence ID" value="OE9A074806C1"/>
    <property type="gene ID" value="OE9A074806"/>
</dbReference>
<evidence type="ECO:0000256" key="2">
    <source>
        <dbReference type="ARBA" id="ARBA00004141"/>
    </source>
</evidence>
<evidence type="ECO:0000256" key="9">
    <source>
        <dbReference type="ARBA" id="ARBA00022786"/>
    </source>
</evidence>
<organism evidence="17 18">
    <name type="scientific">Olea europaea subsp. europaea</name>
    <dbReference type="NCBI Taxonomy" id="158383"/>
    <lineage>
        <taxon>Eukaryota</taxon>
        <taxon>Viridiplantae</taxon>
        <taxon>Streptophyta</taxon>
        <taxon>Embryophyta</taxon>
        <taxon>Tracheophyta</taxon>
        <taxon>Spermatophyta</taxon>
        <taxon>Magnoliopsida</taxon>
        <taxon>eudicotyledons</taxon>
        <taxon>Gunneridae</taxon>
        <taxon>Pentapetalae</taxon>
        <taxon>asterids</taxon>
        <taxon>lamiids</taxon>
        <taxon>Lamiales</taxon>
        <taxon>Oleaceae</taxon>
        <taxon>Oleeae</taxon>
        <taxon>Olea</taxon>
    </lineage>
</organism>
<dbReference type="InterPro" id="IPR045191">
    <property type="entry name" value="MBR1/2-like"/>
</dbReference>
<keyword evidence="8 13" id="KW-0863">Zinc-finger</keyword>
<keyword evidence="5" id="KW-0808">Transferase</keyword>
<dbReference type="GO" id="GO:0061630">
    <property type="term" value="F:ubiquitin protein ligase activity"/>
    <property type="evidence" value="ECO:0007669"/>
    <property type="project" value="UniProtKB-EC"/>
</dbReference>
<dbReference type="EC" id="2.3.2.27" evidence="3"/>
<proteinExistence type="predicted"/>
<dbReference type="SMART" id="SM00184">
    <property type="entry name" value="RING"/>
    <property type="match status" value="1"/>
</dbReference>
<evidence type="ECO:0000256" key="4">
    <source>
        <dbReference type="ARBA" id="ARBA00022448"/>
    </source>
</evidence>
<evidence type="ECO:0000256" key="6">
    <source>
        <dbReference type="ARBA" id="ARBA00022692"/>
    </source>
</evidence>
<keyword evidence="10" id="KW-0862">Zinc</keyword>